<accession>A0LW41</accession>
<dbReference type="InterPro" id="IPR000362">
    <property type="entry name" value="Fumarate_lyase_fam"/>
</dbReference>
<feature type="binding site" evidence="5">
    <location>
        <begin position="324"/>
        <end position="326"/>
    </location>
    <ligand>
        <name>substrate</name>
    </ligand>
</feature>
<dbReference type="GO" id="GO:0004333">
    <property type="term" value="F:fumarate hydratase activity"/>
    <property type="evidence" value="ECO:0007669"/>
    <property type="project" value="UniProtKB-UniRule"/>
</dbReference>
<dbReference type="Pfam" id="PF00206">
    <property type="entry name" value="Lyase_1"/>
    <property type="match status" value="1"/>
</dbReference>
<evidence type="ECO:0000256" key="3">
    <source>
        <dbReference type="ARBA" id="ARBA00022532"/>
    </source>
</evidence>
<dbReference type="AlphaFoldDB" id="A0LW41"/>
<feature type="binding site" evidence="5">
    <location>
        <begin position="104"/>
        <end position="106"/>
    </location>
    <ligand>
        <name>substrate</name>
    </ligand>
</feature>
<comment type="similarity">
    <text evidence="1 5">Belongs to the class-II fumarase/aspartase family. Fumarase subfamily.</text>
</comment>
<dbReference type="PRINTS" id="PR00149">
    <property type="entry name" value="FUMRATELYASE"/>
</dbReference>
<dbReference type="Pfam" id="PF10415">
    <property type="entry name" value="FumaraseC_C"/>
    <property type="match status" value="1"/>
</dbReference>
<evidence type="ECO:0000256" key="4">
    <source>
        <dbReference type="ARBA" id="ARBA00023239"/>
    </source>
</evidence>
<dbReference type="PANTHER" id="PTHR11444:SF22">
    <property type="entry name" value="FUMARATE HYDRATASE CLASS II"/>
    <property type="match status" value="1"/>
</dbReference>
<dbReference type="HOGENOM" id="CLU_021594_4_1_11"/>
<feature type="binding site" description="in site B" evidence="5">
    <location>
        <begin position="129"/>
        <end position="132"/>
    </location>
    <ligand>
        <name>substrate</name>
    </ligand>
</feature>
<dbReference type="OrthoDB" id="9802809at2"/>
<protein>
    <recommendedName>
        <fullName evidence="5">Fumarate hydratase class II</fullName>
        <shortName evidence="5">Fumarase C</shortName>
        <ecNumber evidence="5">4.2.1.2</ecNumber>
    </recommendedName>
    <alternativeName>
        <fullName evidence="5">Aerobic fumarase</fullName>
    </alternativeName>
    <alternativeName>
        <fullName evidence="5">Iron-independent fumarase</fullName>
    </alternativeName>
</protein>
<evidence type="ECO:0000313" key="9">
    <source>
        <dbReference type="Proteomes" id="UP000008221"/>
    </source>
</evidence>
<dbReference type="InterPro" id="IPR008948">
    <property type="entry name" value="L-Aspartase-like"/>
</dbReference>
<organism evidence="8 9">
    <name type="scientific">Acidothermus cellulolyticus (strain ATCC 43068 / DSM 8971 / 11B)</name>
    <dbReference type="NCBI Taxonomy" id="351607"/>
    <lineage>
        <taxon>Bacteria</taxon>
        <taxon>Bacillati</taxon>
        <taxon>Actinomycetota</taxon>
        <taxon>Actinomycetes</taxon>
        <taxon>Acidothermales</taxon>
        <taxon>Acidothermaceae</taxon>
        <taxon>Acidothermus</taxon>
    </lineage>
</organism>
<comment type="subcellular location">
    <subcellularLocation>
        <location evidence="5">Cytoplasm</location>
    </subcellularLocation>
</comment>
<feature type="domain" description="Fumarate lyase N-terminal" evidence="6">
    <location>
        <begin position="18"/>
        <end position="342"/>
    </location>
</feature>
<feature type="binding site" evidence="5">
    <location>
        <begin position="139"/>
        <end position="141"/>
    </location>
    <ligand>
        <name>substrate</name>
    </ligand>
</feature>
<evidence type="ECO:0000256" key="1">
    <source>
        <dbReference type="ARBA" id="ARBA00009084"/>
    </source>
</evidence>
<comment type="subunit">
    <text evidence="5">Homotetramer.</text>
</comment>
<dbReference type="NCBIfam" id="NF008909">
    <property type="entry name" value="PRK12273.1"/>
    <property type="match status" value="1"/>
</dbReference>
<name>A0LW41_ACIC1</name>
<dbReference type="InterPro" id="IPR018951">
    <property type="entry name" value="Fumarase_C_C"/>
</dbReference>
<dbReference type="Proteomes" id="UP000008221">
    <property type="component" value="Chromosome"/>
</dbReference>
<feature type="domain" description="Fumarase C C-terminal" evidence="7">
    <location>
        <begin position="408"/>
        <end position="466"/>
    </location>
</feature>
<keyword evidence="9" id="KW-1185">Reference proteome</keyword>
<comment type="function">
    <text evidence="5">Involved in the TCA cycle. Catalyzes the stereospecific interconversion of fumarate to L-malate.</text>
</comment>
<dbReference type="FunFam" id="1.20.200.10:FF:000001">
    <property type="entry name" value="Fumarate hydratase, mitochondrial"/>
    <property type="match status" value="1"/>
</dbReference>
<dbReference type="eggNOG" id="COG0114">
    <property type="taxonomic scope" value="Bacteria"/>
</dbReference>
<dbReference type="FunCoup" id="A0LW41">
    <property type="interactions" value="295"/>
</dbReference>
<dbReference type="InterPro" id="IPR005677">
    <property type="entry name" value="Fum_hydII"/>
</dbReference>
<dbReference type="PRINTS" id="PR00145">
    <property type="entry name" value="ARGSUCLYASE"/>
</dbReference>
<dbReference type="InterPro" id="IPR020557">
    <property type="entry name" value="Fumarate_lyase_CS"/>
</dbReference>
<evidence type="ECO:0000256" key="2">
    <source>
        <dbReference type="ARBA" id="ARBA00022490"/>
    </source>
</evidence>
<dbReference type="PROSITE" id="PS00163">
    <property type="entry name" value="FUMARATE_LYASES"/>
    <property type="match status" value="1"/>
</dbReference>
<dbReference type="InParanoid" id="A0LW41"/>
<dbReference type="Gene3D" id="1.20.200.10">
    <property type="entry name" value="Fumarase/aspartase (Central domain)"/>
    <property type="match status" value="1"/>
</dbReference>
<dbReference type="InterPro" id="IPR024083">
    <property type="entry name" value="Fumarase/histidase_N"/>
</dbReference>
<dbReference type="PANTHER" id="PTHR11444">
    <property type="entry name" value="ASPARTATEAMMONIA/ARGININOSUCCINATE/ADENYLOSUCCINATE LYASE"/>
    <property type="match status" value="1"/>
</dbReference>
<dbReference type="FunFam" id="1.10.275.10:FF:000001">
    <property type="entry name" value="Fumarate hydratase, mitochondrial"/>
    <property type="match status" value="1"/>
</dbReference>
<feature type="site" description="Important for catalytic activity" evidence="5">
    <location>
        <position position="331"/>
    </location>
</feature>
<dbReference type="CDD" id="cd01362">
    <property type="entry name" value="Fumarase_classII"/>
    <property type="match status" value="1"/>
</dbReference>
<feature type="active site" evidence="5">
    <location>
        <position position="318"/>
    </location>
</feature>
<comment type="catalytic activity">
    <reaction evidence="5">
        <text>(S)-malate = fumarate + H2O</text>
        <dbReference type="Rhea" id="RHEA:12460"/>
        <dbReference type="ChEBI" id="CHEBI:15377"/>
        <dbReference type="ChEBI" id="CHEBI:15589"/>
        <dbReference type="ChEBI" id="CHEBI:29806"/>
        <dbReference type="EC" id="4.2.1.2"/>
    </reaction>
</comment>
<dbReference type="EMBL" id="CP000481">
    <property type="protein sequence ID" value="ABK53651.1"/>
    <property type="molecule type" value="Genomic_DNA"/>
</dbReference>
<dbReference type="SUPFAM" id="SSF48557">
    <property type="entry name" value="L-aspartase-like"/>
    <property type="match status" value="1"/>
</dbReference>
<dbReference type="GO" id="GO:0006106">
    <property type="term" value="P:fumarate metabolic process"/>
    <property type="evidence" value="ECO:0007669"/>
    <property type="project" value="InterPro"/>
</dbReference>
<feature type="binding site" evidence="5">
    <location>
        <position position="319"/>
    </location>
    <ligand>
        <name>substrate</name>
    </ligand>
</feature>
<dbReference type="RefSeq" id="WP_011720714.1">
    <property type="nucleotide sequence ID" value="NC_008578.1"/>
</dbReference>
<dbReference type="UniPathway" id="UPA00223">
    <property type="reaction ID" value="UER01007"/>
</dbReference>
<dbReference type="GO" id="GO:0006099">
    <property type="term" value="P:tricarboxylic acid cycle"/>
    <property type="evidence" value="ECO:0007669"/>
    <property type="project" value="UniProtKB-UniRule"/>
</dbReference>
<dbReference type="KEGG" id="ace:Acel_1879"/>
<comment type="pathway">
    <text evidence="5">Carbohydrate metabolism; tricarboxylic acid cycle; (S)-malate from fumarate: step 1/1.</text>
</comment>
<dbReference type="InterPro" id="IPR022761">
    <property type="entry name" value="Fumarate_lyase_N"/>
</dbReference>
<gene>
    <name evidence="5" type="primary">fumC</name>
    <name evidence="8" type="ordered locus">Acel_1879</name>
</gene>
<proteinExistence type="inferred from homology"/>
<dbReference type="Gene3D" id="1.10.275.10">
    <property type="entry name" value="Fumarase/aspartase (N-terminal domain)"/>
    <property type="match status" value="1"/>
</dbReference>
<evidence type="ECO:0000313" key="8">
    <source>
        <dbReference type="EMBL" id="ABK53651.1"/>
    </source>
</evidence>
<evidence type="ECO:0000259" key="6">
    <source>
        <dbReference type="Pfam" id="PF00206"/>
    </source>
</evidence>
<dbReference type="GO" id="GO:0005737">
    <property type="term" value="C:cytoplasm"/>
    <property type="evidence" value="ECO:0007669"/>
    <property type="project" value="UniProtKB-SubCell"/>
</dbReference>
<dbReference type="STRING" id="351607.Acel_1879"/>
<reference evidence="8 9" key="1">
    <citation type="journal article" date="2009" name="Genome Res.">
        <title>Complete genome of the cellulolytic thermophile Acidothermus cellulolyticus 11B provides insights into its ecophysiological and evolutionary adaptations.</title>
        <authorList>
            <person name="Barabote R.D."/>
            <person name="Xie G."/>
            <person name="Leu D.H."/>
            <person name="Normand P."/>
            <person name="Necsulea A."/>
            <person name="Daubin V."/>
            <person name="Medigue C."/>
            <person name="Adney W.S."/>
            <person name="Xu X.C."/>
            <person name="Lapidus A."/>
            <person name="Parales R.E."/>
            <person name="Detter C."/>
            <person name="Pujic P."/>
            <person name="Bruce D."/>
            <person name="Lavire C."/>
            <person name="Challacombe J.F."/>
            <person name="Brettin T.S."/>
            <person name="Berry A.M."/>
        </authorList>
    </citation>
    <scope>NUCLEOTIDE SEQUENCE [LARGE SCALE GENOMIC DNA]</scope>
    <source>
        <strain evidence="9">ATCC 43068 / DSM 8971 / 11B</strain>
    </source>
</reference>
<feature type="active site" description="Proton donor/acceptor" evidence="5">
    <location>
        <position position="188"/>
    </location>
</feature>
<dbReference type="Gene3D" id="1.10.40.30">
    <property type="entry name" value="Fumarase/aspartase (C-terminal domain)"/>
    <property type="match status" value="1"/>
</dbReference>
<keyword evidence="3 5" id="KW-0816">Tricarboxylic acid cycle</keyword>
<evidence type="ECO:0000256" key="5">
    <source>
        <dbReference type="HAMAP-Rule" id="MF_00743"/>
    </source>
</evidence>
<comment type="miscellaneous">
    <text evidence="5">There are 2 substrate-binding sites: the catalytic A site, and the non-catalytic B site that may play a role in the transfer of substrate or product between the active site and the solvent. Alternatively, the B site may bind allosteric effectors.</text>
</comment>
<sequence>MTAGALGDAFRVEHDSMGEVRVPAHAKWRAQTQRAVENFPISGMRIDRELIAALAAIKGAAARVNAELGVIDPDVASAIAEAAEEVRHGQWDDHFPVDVFQTGSGTSSNMNANEVIATLAAERLGRPIHPNDHVNASQSSNDTFPSAIHIAACRAVTGTLLPALEHLAAALERKATEFADVVKAGRTHLMDATPVTLGQEFSGYSAAVRYGMERLRSVLPRLGELPLGGTAVGTGINTPPGFAARVIERLASQLQLPLTEARNHFEAQGARDALVETSGMLRVVAVSLYKIANDLRLMASGPRTGLAEIHLPDLQPGSSIMPGKVNPVIPEAVCQVAAQVIGNDATVAFGGAAGTLELNVMLPVIARNLLESIRLLSNVARLFADRCVAGITADVERCRRYAESSPAIVTPLNRYIGYEAAAKVAKYALEHDTTIRQAVIDCGFVANGQISEAQLDRVLDVLAMTGRPVTAD</sequence>
<keyword evidence="4 5" id="KW-0456">Lyase</keyword>
<keyword evidence="2 5" id="KW-0963">Cytoplasm</keyword>
<evidence type="ECO:0000259" key="7">
    <source>
        <dbReference type="Pfam" id="PF10415"/>
    </source>
</evidence>
<dbReference type="HAMAP" id="MF_00743">
    <property type="entry name" value="FumaraseC"/>
    <property type="match status" value="1"/>
</dbReference>
<feature type="binding site" evidence="5">
    <location>
        <position position="187"/>
    </location>
    <ligand>
        <name>substrate</name>
    </ligand>
</feature>
<dbReference type="EC" id="4.2.1.2" evidence="5"/>